<dbReference type="PROSITE" id="PS50234">
    <property type="entry name" value="VWFA"/>
    <property type="match status" value="2"/>
</dbReference>
<dbReference type="SUPFAM" id="SSF53300">
    <property type="entry name" value="vWA-like"/>
    <property type="match status" value="2"/>
</dbReference>
<feature type="domain" description="Sushi" evidence="4">
    <location>
        <begin position="344"/>
        <end position="409"/>
    </location>
</feature>
<dbReference type="Gene3D" id="2.10.70.10">
    <property type="entry name" value="Complement Module, domain 1"/>
    <property type="match status" value="1"/>
</dbReference>
<dbReference type="PROSITE" id="PS50092">
    <property type="entry name" value="TSP1"/>
    <property type="match status" value="6"/>
</dbReference>
<proteinExistence type="predicted"/>
<dbReference type="Gene3D" id="3.40.50.410">
    <property type="entry name" value="von Willebrand factor, type A domain"/>
    <property type="match status" value="2"/>
</dbReference>
<dbReference type="SUPFAM" id="SSF82895">
    <property type="entry name" value="TSP-1 type 1 repeat"/>
    <property type="match status" value="6"/>
</dbReference>
<organism evidence="5 6">
    <name type="scientific">Clavelina lepadiformis</name>
    <name type="common">Light-bulb sea squirt</name>
    <name type="synonym">Ascidia lepadiformis</name>
    <dbReference type="NCBI Taxonomy" id="159417"/>
    <lineage>
        <taxon>Eukaryota</taxon>
        <taxon>Metazoa</taxon>
        <taxon>Chordata</taxon>
        <taxon>Tunicata</taxon>
        <taxon>Ascidiacea</taxon>
        <taxon>Aplousobranchia</taxon>
        <taxon>Clavelinidae</taxon>
        <taxon>Clavelina</taxon>
    </lineage>
</organism>
<dbReference type="InterPro" id="IPR050525">
    <property type="entry name" value="ECM_Assembly_Org"/>
</dbReference>
<protein>
    <submittedName>
        <fullName evidence="5">Uncharacterized protein</fullName>
    </submittedName>
</protein>
<comment type="caution">
    <text evidence="5">The sequence shown here is derived from an EMBL/GenBank/DDBJ whole genome shotgun (WGS) entry which is preliminary data.</text>
</comment>
<dbReference type="Pfam" id="PF00092">
    <property type="entry name" value="VWA"/>
    <property type="match status" value="2"/>
</dbReference>
<evidence type="ECO:0000259" key="4">
    <source>
        <dbReference type="PROSITE" id="PS50923"/>
    </source>
</evidence>
<dbReference type="InterPro" id="IPR036383">
    <property type="entry name" value="TSP1_rpt_sf"/>
</dbReference>
<dbReference type="PROSITE" id="PS50923">
    <property type="entry name" value="SUSHI"/>
    <property type="match status" value="1"/>
</dbReference>
<evidence type="ECO:0000259" key="3">
    <source>
        <dbReference type="PROSITE" id="PS50234"/>
    </source>
</evidence>
<dbReference type="PANTHER" id="PTHR24020:SF20">
    <property type="entry name" value="PH DOMAIN-CONTAINING PROTEIN"/>
    <property type="match status" value="1"/>
</dbReference>
<dbReference type="CDD" id="cd00033">
    <property type="entry name" value="CCP"/>
    <property type="match status" value="1"/>
</dbReference>
<evidence type="ECO:0000313" key="6">
    <source>
        <dbReference type="Proteomes" id="UP001642483"/>
    </source>
</evidence>
<dbReference type="SUPFAM" id="SSF57535">
    <property type="entry name" value="Complement control module/SCR domain"/>
    <property type="match status" value="1"/>
</dbReference>
<sequence>MCREEDYSGSCEPEYREGRNERIRNLFECSSWGDWSSWSVCSATCGVGVRSQVRKCVNGTVGDKGCQGSPAQLETCESENGPCKSWSTWQQWSDCTATCSGGLKIRSRTCFNGSSGDVGCTGNETDSLACNEQPCTYWAQWSENKLCSVTCGGGFVVRERSCVNGDTGELGCEGSAQEPSECNTQECPGWSYWSTWTECSLSCGSGKRTHSRQCIDGEVGNVGCEGNDFEEQDCNTKNCSTWGDWSSWTSCSVSCDDGILSRSRQCINGSIGDGGCLGNSVENSTCNTKPCPQFSSWGLYSPCSATCNGGIQSRNRTCLHDNSDGTGCQGSTSEIIPCGTKPCLECLPNQQEIGFQFGSVACSNETKVGSICIFTCQPGYLIVGSSELECLEKNSTTALWDGEPPDCQAKCTDLVDVVFVIDSSSSIRSNNFKIIQRFLVSLVQQFRVGMNATKFGAIRYNRHVDHLWNLKDNPTTEDVINAIENIPYDGSGTLTGKALNYTRENLFLPETGRRRGVAKVVVVITDGKSFDDIVTPSQLLKQDNTFIVVLGIGRVDSNQISQIASEPKLDFATIVEDFSSLNQNLNKVASQIRLCQGNQNITLCPSSTVMDVLFIVDGSSSIGTKNFEIVKNFVISLIEVFKVGNDTTQIGYIRYNAVVDERFQFGEYNNTEDVLEAVRRVPYRGQGTRTGQAITYAANNALSATAGRRPGVPAIAIVITDGRSQDSVFSGAQLLRNKAKVIAVGVKGAAIQDLDMIATDPDIQNVFIVNDFDSLLGQVDSISSTACYLSRNA</sequence>
<dbReference type="InterPro" id="IPR035976">
    <property type="entry name" value="Sushi/SCR/CCP_sf"/>
</dbReference>
<reference evidence="5 6" key="1">
    <citation type="submission" date="2024-02" db="EMBL/GenBank/DDBJ databases">
        <authorList>
            <person name="Daric V."/>
            <person name="Darras S."/>
        </authorList>
    </citation>
    <scope>NUCLEOTIDE SEQUENCE [LARGE SCALE GENOMIC DNA]</scope>
</reference>
<keyword evidence="1" id="KW-1015">Disulfide bond</keyword>
<dbReference type="Gene3D" id="2.20.100.10">
    <property type="entry name" value="Thrombospondin type-1 (TSP1) repeat"/>
    <property type="match status" value="6"/>
</dbReference>
<keyword evidence="6" id="KW-1185">Reference proteome</keyword>
<gene>
    <name evidence="5" type="ORF">CVLEPA_LOCUS5551</name>
</gene>
<dbReference type="SMART" id="SM00327">
    <property type="entry name" value="VWA"/>
    <property type="match status" value="2"/>
</dbReference>
<name>A0ABP0F8K1_CLALP</name>
<dbReference type="Proteomes" id="UP001642483">
    <property type="component" value="Unassembled WGS sequence"/>
</dbReference>
<dbReference type="PANTHER" id="PTHR24020">
    <property type="entry name" value="COLLAGEN ALPHA"/>
    <property type="match status" value="1"/>
</dbReference>
<keyword evidence="2" id="KW-0768">Sushi</keyword>
<evidence type="ECO:0000256" key="2">
    <source>
        <dbReference type="PROSITE-ProRule" id="PRU00302"/>
    </source>
</evidence>
<dbReference type="SMART" id="SM00209">
    <property type="entry name" value="TSP1"/>
    <property type="match status" value="6"/>
</dbReference>
<dbReference type="InterPro" id="IPR000884">
    <property type="entry name" value="TSP1_rpt"/>
</dbReference>
<evidence type="ECO:0000256" key="1">
    <source>
        <dbReference type="ARBA" id="ARBA00023157"/>
    </source>
</evidence>
<dbReference type="Pfam" id="PF00090">
    <property type="entry name" value="TSP_1"/>
    <property type="match status" value="6"/>
</dbReference>
<dbReference type="EMBL" id="CAWYQH010000024">
    <property type="protein sequence ID" value="CAK8676046.1"/>
    <property type="molecule type" value="Genomic_DNA"/>
</dbReference>
<dbReference type="InterPro" id="IPR000436">
    <property type="entry name" value="Sushi_SCR_CCP_dom"/>
</dbReference>
<dbReference type="CDD" id="cd01472">
    <property type="entry name" value="vWA_collagen"/>
    <property type="match status" value="1"/>
</dbReference>
<comment type="caution">
    <text evidence="2">Lacks conserved residue(s) required for the propagation of feature annotation.</text>
</comment>
<feature type="domain" description="VWFA" evidence="3">
    <location>
        <begin position="416"/>
        <end position="588"/>
    </location>
</feature>
<dbReference type="SMART" id="SM00032">
    <property type="entry name" value="CCP"/>
    <property type="match status" value="1"/>
</dbReference>
<dbReference type="InterPro" id="IPR036465">
    <property type="entry name" value="vWFA_dom_sf"/>
</dbReference>
<dbReference type="PRINTS" id="PR00453">
    <property type="entry name" value="VWFADOMAIN"/>
</dbReference>
<feature type="domain" description="VWFA" evidence="3">
    <location>
        <begin position="611"/>
        <end position="782"/>
    </location>
</feature>
<evidence type="ECO:0000313" key="5">
    <source>
        <dbReference type="EMBL" id="CAK8676046.1"/>
    </source>
</evidence>
<accession>A0ABP0F8K1</accession>
<dbReference type="InterPro" id="IPR002035">
    <property type="entry name" value="VWF_A"/>
</dbReference>
<dbReference type="Pfam" id="PF00084">
    <property type="entry name" value="Sushi"/>
    <property type="match status" value="1"/>
</dbReference>